<reference evidence="11 12" key="1">
    <citation type="submission" date="2019-10" db="EMBL/GenBank/DDBJ databases">
        <title>Nocardia macrotermitis sp. nov. and Nocardia aurantia sp. nov., isolated from the gut of fungus growing-termite Macrotermes natalensis.</title>
        <authorList>
            <person name="Benndorf R."/>
            <person name="Schwitalla J."/>
            <person name="Martin K."/>
            <person name="De Beer W."/>
            <person name="Kaster A.-K."/>
            <person name="Vollmers J."/>
            <person name="Poulsen M."/>
            <person name="Beemelmanns C."/>
        </authorList>
    </citation>
    <scope>NUCLEOTIDE SEQUENCE [LARGE SCALE GENOMIC DNA]</scope>
    <source>
        <strain evidence="11 12">RB20</strain>
    </source>
</reference>
<dbReference type="SMART" id="SM00220">
    <property type="entry name" value="S_TKc"/>
    <property type="match status" value="1"/>
</dbReference>
<keyword evidence="9" id="KW-1133">Transmembrane helix</keyword>
<sequence>MTSDRLIAGRYRLGDPIGSGAMGVVWRASDVRLRRTVAVKQLLLAPGLTRSQALEAKMRAMREGRIAARLHHQNAVTVFDVAEEDGQPWLVMEFVDAPSLATLMREKGNLDPEEVARIGARVAAALAAAHDAGIVHRDVKPANILVADNGAVKITDFGISRAVGDVTVTSTGFLAGTPAYLAPEVARGENPESPSDVFALGSTLYAAVEGQPPFGEGDNPLAVLHSVVRAEVPAPQRAGTLGPVLMRLLAAEPGDRPTMVEAQQELEAVAEGRAPVLPPTATKILPKSSGPVDAAAATTVLAGGAAAGNAADPTLHIGAGGPSGTTSAAPPVGKPKPTGPLADRRVLVVAAAGVVVVLVVVVLIVTTLRGGGNDHTVVAASTTQSSSAVAVPPAARTSGTSAESTTAASTTTTATSSTTTTTTSATTTSAAPADAAGFMSSYYGMLPGNAAAAWPLLSAGYQSASGGYDSYLQFWGEFSSVTVSGVTENGNTATGTITYHYKNGQVTSEQRWCRVGSVNGQTVILDSQAG</sequence>
<protein>
    <recommendedName>
        <fullName evidence="1">non-specific serine/threonine protein kinase</fullName>
        <ecNumber evidence="1">2.7.11.1</ecNumber>
    </recommendedName>
</protein>
<accession>A0A7K0CXA6</accession>
<dbReference type="PROSITE" id="PS00107">
    <property type="entry name" value="PROTEIN_KINASE_ATP"/>
    <property type="match status" value="1"/>
</dbReference>
<dbReference type="PROSITE" id="PS50011">
    <property type="entry name" value="PROTEIN_KINASE_DOM"/>
    <property type="match status" value="1"/>
</dbReference>
<keyword evidence="3 11" id="KW-0808">Transferase</keyword>
<evidence type="ECO:0000313" key="12">
    <source>
        <dbReference type="Proteomes" id="UP000438448"/>
    </source>
</evidence>
<dbReference type="InterPro" id="IPR011009">
    <property type="entry name" value="Kinase-like_dom_sf"/>
</dbReference>
<evidence type="ECO:0000256" key="5">
    <source>
        <dbReference type="ARBA" id="ARBA00022777"/>
    </source>
</evidence>
<keyword evidence="12" id="KW-1185">Reference proteome</keyword>
<dbReference type="EMBL" id="WEGK01000001">
    <property type="protein sequence ID" value="MQY17284.1"/>
    <property type="molecule type" value="Genomic_DNA"/>
</dbReference>
<evidence type="ECO:0000313" key="11">
    <source>
        <dbReference type="EMBL" id="MQY17284.1"/>
    </source>
</evidence>
<dbReference type="InterPro" id="IPR008271">
    <property type="entry name" value="Ser/Thr_kinase_AS"/>
</dbReference>
<dbReference type="PANTHER" id="PTHR43289:SF6">
    <property type="entry name" value="SERINE_THREONINE-PROTEIN KINASE NEKL-3"/>
    <property type="match status" value="1"/>
</dbReference>
<dbReference type="GO" id="GO:0004674">
    <property type="term" value="F:protein serine/threonine kinase activity"/>
    <property type="evidence" value="ECO:0007669"/>
    <property type="project" value="UniProtKB-KW"/>
</dbReference>
<dbReference type="GO" id="GO:0005524">
    <property type="term" value="F:ATP binding"/>
    <property type="evidence" value="ECO:0007669"/>
    <property type="project" value="UniProtKB-UniRule"/>
</dbReference>
<feature type="transmembrane region" description="Helical" evidence="9">
    <location>
        <begin position="346"/>
        <end position="368"/>
    </location>
</feature>
<keyword evidence="9" id="KW-0472">Membrane</keyword>
<dbReference type="InterPro" id="IPR017441">
    <property type="entry name" value="Protein_kinase_ATP_BS"/>
</dbReference>
<name>A0A7K0CXA6_9NOCA</name>
<keyword evidence="5 11" id="KW-0418">Kinase</keyword>
<dbReference type="InterPro" id="IPR000719">
    <property type="entry name" value="Prot_kinase_dom"/>
</dbReference>
<dbReference type="Proteomes" id="UP000438448">
    <property type="component" value="Unassembled WGS sequence"/>
</dbReference>
<dbReference type="SUPFAM" id="SSF56112">
    <property type="entry name" value="Protein kinase-like (PK-like)"/>
    <property type="match status" value="1"/>
</dbReference>
<gene>
    <name evidence="11" type="primary">pknD_3</name>
    <name evidence="11" type="ORF">NRB20_03470</name>
</gene>
<dbReference type="CDD" id="cd14014">
    <property type="entry name" value="STKc_PknB_like"/>
    <property type="match status" value="1"/>
</dbReference>
<organism evidence="11 12">
    <name type="scientific">Nocardia macrotermitis</name>
    <dbReference type="NCBI Taxonomy" id="2585198"/>
    <lineage>
        <taxon>Bacteria</taxon>
        <taxon>Bacillati</taxon>
        <taxon>Actinomycetota</taxon>
        <taxon>Actinomycetes</taxon>
        <taxon>Mycobacteriales</taxon>
        <taxon>Nocardiaceae</taxon>
        <taxon>Nocardia</taxon>
    </lineage>
</organism>
<dbReference type="PROSITE" id="PS00108">
    <property type="entry name" value="PROTEIN_KINASE_ST"/>
    <property type="match status" value="1"/>
</dbReference>
<dbReference type="Gene3D" id="1.10.510.10">
    <property type="entry name" value="Transferase(Phosphotransferase) domain 1"/>
    <property type="match status" value="1"/>
</dbReference>
<keyword evidence="9" id="KW-0812">Transmembrane</keyword>
<proteinExistence type="predicted"/>
<keyword evidence="6 7" id="KW-0067">ATP-binding</keyword>
<evidence type="ECO:0000256" key="3">
    <source>
        <dbReference type="ARBA" id="ARBA00022679"/>
    </source>
</evidence>
<dbReference type="PANTHER" id="PTHR43289">
    <property type="entry name" value="MITOGEN-ACTIVATED PROTEIN KINASE KINASE KINASE 20-RELATED"/>
    <property type="match status" value="1"/>
</dbReference>
<evidence type="ECO:0000256" key="4">
    <source>
        <dbReference type="ARBA" id="ARBA00022741"/>
    </source>
</evidence>
<feature type="domain" description="Protein kinase" evidence="10">
    <location>
        <begin position="11"/>
        <end position="277"/>
    </location>
</feature>
<keyword evidence="2" id="KW-0723">Serine/threonine-protein kinase</keyword>
<feature type="region of interest" description="Disordered" evidence="8">
    <location>
        <begin position="317"/>
        <end position="337"/>
    </location>
</feature>
<dbReference type="EC" id="2.7.11.1" evidence="1"/>
<dbReference type="RefSeq" id="WP_153407375.1">
    <property type="nucleotide sequence ID" value="NZ_WEGK01000001.1"/>
</dbReference>
<dbReference type="OrthoDB" id="9762169at2"/>
<feature type="region of interest" description="Disordered" evidence="8">
    <location>
        <begin position="381"/>
        <end position="428"/>
    </location>
</feature>
<evidence type="ECO:0000259" key="10">
    <source>
        <dbReference type="PROSITE" id="PS50011"/>
    </source>
</evidence>
<evidence type="ECO:0000256" key="1">
    <source>
        <dbReference type="ARBA" id="ARBA00012513"/>
    </source>
</evidence>
<dbReference type="AlphaFoldDB" id="A0A7K0CXA6"/>
<evidence type="ECO:0000256" key="9">
    <source>
        <dbReference type="SAM" id="Phobius"/>
    </source>
</evidence>
<comment type="caution">
    <text evidence="11">The sequence shown here is derived from an EMBL/GenBank/DDBJ whole genome shotgun (WGS) entry which is preliminary data.</text>
</comment>
<dbReference type="Pfam" id="PF00069">
    <property type="entry name" value="Pkinase"/>
    <property type="match status" value="1"/>
</dbReference>
<feature type="binding site" evidence="7">
    <location>
        <position position="40"/>
    </location>
    <ligand>
        <name>ATP</name>
        <dbReference type="ChEBI" id="CHEBI:30616"/>
    </ligand>
</feature>
<evidence type="ECO:0000256" key="2">
    <source>
        <dbReference type="ARBA" id="ARBA00022527"/>
    </source>
</evidence>
<evidence type="ECO:0000256" key="7">
    <source>
        <dbReference type="PROSITE-ProRule" id="PRU10141"/>
    </source>
</evidence>
<keyword evidence="4 7" id="KW-0547">Nucleotide-binding</keyword>
<dbReference type="Gene3D" id="3.30.200.20">
    <property type="entry name" value="Phosphorylase Kinase, domain 1"/>
    <property type="match status" value="1"/>
</dbReference>
<evidence type="ECO:0000256" key="6">
    <source>
        <dbReference type="ARBA" id="ARBA00022840"/>
    </source>
</evidence>
<evidence type="ECO:0000256" key="8">
    <source>
        <dbReference type="SAM" id="MobiDB-lite"/>
    </source>
</evidence>